<dbReference type="AlphaFoldDB" id="A0A3M7SW35"/>
<dbReference type="EMBL" id="REGN01000684">
    <property type="protein sequence ID" value="RNA40034.1"/>
    <property type="molecule type" value="Genomic_DNA"/>
</dbReference>
<evidence type="ECO:0000313" key="2">
    <source>
        <dbReference type="Proteomes" id="UP000276133"/>
    </source>
</evidence>
<keyword evidence="2" id="KW-1185">Reference proteome</keyword>
<reference evidence="1 2" key="1">
    <citation type="journal article" date="2018" name="Sci. Rep.">
        <title>Genomic signatures of local adaptation to the degree of environmental predictability in rotifers.</title>
        <authorList>
            <person name="Franch-Gras L."/>
            <person name="Hahn C."/>
            <person name="Garcia-Roger E.M."/>
            <person name="Carmona M.J."/>
            <person name="Serra M."/>
            <person name="Gomez A."/>
        </authorList>
    </citation>
    <scope>NUCLEOTIDE SEQUENCE [LARGE SCALE GENOMIC DNA]</scope>
    <source>
        <strain evidence="1">HYR1</strain>
    </source>
</reference>
<comment type="caution">
    <text evidence="1">The sequence shown here is derived from an EMBL/GenBank/DDBJ whole genome shotgun (WGS) entry which is preliminary data.</text>
</comment>
<organism evidence="1 2">
    <name type="scientific">Brachionus plicatilis</name>
    <name type="common">Marine rotifer</name>
    <name type="synonym">Brachionus muelleri</name>
    <dbReference type="NCBI Taxonomy" id="10195"/>
    <lineage>
        <taxon>Eukaryota</taxon>
        <taxon>Metazoa</taxon>
        <taxon>Spiralia</taxon>
        <taxon>Gnathifera</taxon>
        <taxon>Rotifera</taxon>
        <taxon>Eurotatoria</taxon>
        <taxon>Monogononta</taxon>
        <taxon>Pseudotrocha</taxon>
        <taxon>Ploima</taxon>
        <taxon>Brachionidae</taxon>
        <taxon>Brachionus</taxon>
    </lineage>
</organism>
<gene>
    <name evidence="1" type="ORF">BpHYR1_029005</name>
</gene>
<evidence type="ECO:0000313" key="1">
    <source>
        <dbReference type="EMBL" id="RNA40034.1"/>
    </source>
</evidence>
<name>A0A3M7SW35_BRAPC</name>
<protein>
    <submittedName>
        <fullName evidence="1">Uncharacterized protein</fullName>
    </submittedName>
</protein>
<dbReference type="Proteomes" id="UP000276133">
    <property type="component" value="Unassembled WGS sequence"/>
</dbReference>
<sequence>MESNKKSDTDLDDSENEKFVESWLNEHPSWFEMYVLENVDLNTVEKWLRINDKKICKCNFLNESNSKNAFARRKSCIPGVVAENGNETLQCSQKENNMYNPIRSEGNKYINNLARSSSFDSLFFEKMSKKIDDEENHTVIFNLEEDGIDKDEFMVNMNILERSVFSKSDSASNSQLLKLLKSKIKLPNIGKKLSFMEKMDEKKKICGNMFELLVMVIQDTAREVLPKEASETIKTNLKVLVNCEYSSVLLFDKIHNKLYSYCYDQLFSKCNESEDFLFHDFGTQIDANCALLGNVIRKGKTIILNPDQLDLIQFKNFQNNYF</sequence>
<accession>A0A3M7SW35</accession>
<proteinExistence type="predicted"/>